<name>A0ACB7GBB9_MANES</name>
<dbReference type="Proteomes" id="UP000091857">
    <property type="component" value="Chromosome 15"/>
</dbReference>
<reference evidence="2" key="1">
    <citation type="journal article" date="2016" name="Nat. Biotechnol.">
        <title>Sequencing wild and cultivated cassava and related species reveals extensive interspecific hybridization and genetic diversity.</title>
        <authorList>
            <person name="Bredeson J.V."/>
            <person name="Lyons J.B."/>
            <person name="Prochnik S.E."/>
            <person name="Wu G.A."/>
            <person name="Ha C.M."/>
            <person name="Edsinger-Gonzales E."/>
            <person name="Grimwood J."/>
            <person name="Schmutz J."/>
            <person name="Rabbi I.Y."/>
            <person name="Egesi C."/>
            <person name="Nauluvula P."/>
            <person name="Lebot V."/>
            <person name="Ndunguru J."/>
            <person name="Mkamilo G."/>
            <person name="Bart R.S."/>
            <person name="Setter T.L."/>
            <person name="Gleadow R.M."/>
            <person name="Kulakow P."/>
            <person name="Ferguson M.E."/>
            <person name="Rounsley S."/>
            <person name="Rokhsar D.S."/>
        </authorList>
    </citation>
    <scope>NUCLEOTIDE SEQUENCE [LARGE SCALE GENOMIC DNA]</scope>
    <source>
        <strain evidence="2">cv. AM560-2</strain>
    </source>
</reference>
<gene>
    <name evidence="1" type="ORF">MANES_15G131501v8</name>
</gene>
<organism evidence="1 2">
    <name type="scientific">Manihot esculenta</name>
    <name type="common">Cassava</name>
    <name type="synonym">Jatropha manihot</name>
    <dbReference type="NCBI Taxonomy" id="3983"/>
    <lineage>
        <taxon>Eukaryota</taxon>
        <taxon>Viridiplantae</taxon>
        <taxon>Streptophyta</taxon>
        <taxon>Embryophyta</taxon>
        <taxon>Tracheophyta</taxon>
        <taxon>Spermatophyta</taxon>
        <taxon>Magnoliopsida</taxon>
        <taxon>eudicotyledons</taxon>
        <taxon>Gunneridae</taxon>
        <taxon>Pentapetalae</taxon>
        <taxon>rosids</taxon>
        <taxon>fabids</taxon>
        <taxon>Malpighiales</taxon>
        <taxon>Euphorbiaceae</taxon>
        <taxon>Crotonoideae</taxon>
        <taxon>Manihoteae</taxon>
        <taxon>Manihot</taxon>
    </lineage>
</organism>
<proteinExistence type="predicted"/>
<keyword evidence="2" id="KW-1185">Reference proteome</keyword>
<protein>
    <submittedName>
        <fullName evidence="1">Uncharacterized protein</fullName>
    </submittedName>
</protein>
<comment type="caution">
    <text evidence="1">The sequence shown here is derived from an EMBL/GenBank/DDBJ whole genome shotgun (WGS) entry which is preliminary data.</text>
</comment>
<evidence type="ECO:0000313" key="1">
    <source>
        <dbReference type="EMBL" id="KAG8637527.1"/>
    </source>
</evidence>
<evidence type="ECO:0000313" key="2">
    <source>
        <dbReference type="Proteomes" id="UP000091857"/>
    </source>
</evidence>
<dbReference type="EMBL" id="CM004401">
    <property type="protein sequence ID" value="KAG8637527.1"/>
    <property type="molecule type" value="Genomic_DNA"/>
</dbReference>
<sequence length="111" mass="12757">MQMIYSQLKTKKQKPTTGGSTFYIAPRRDPKSQDLTVKTLSILYANKKINLKKKKQQRNGTSKKSIDLLEREIQSLTVEEEVLSAGYMKQNKYNLKMDGGYYATFSSGNFF</sequence>
<accession>A0ACB7GBB9</accession>